<sequence>MVLEKELRVLHLDPQAAEKGSFVYIWDIDAQVITKGLSTSGCLQGINGGCSHTRKLAWPEVQLLLFFLGKGRDAHLDPSPPR</sequence>
<organism evidence="1">
    <name type="scientific">Brugia malayi</name>
    <name type="common">Filarial nematode worm</name>
    <dbReference type="NCBI Taxonomy" id="6279"/>
    <lineage>
        <taxon>Eukaryota</taxon>
        <taxon>Metazoa</taxon>
        <taxon>Ecdysozoa</taxon>
        <taxon>Nematoda</taxon>
        <taxon>Chromadorea</taxon>
        <taxon>Rhabditida</taxon>
        <taxon>Spirurina</taxon>
        <taxon>Spiruromorpha</taxon>
        <taxon>Filarioidea</taxon>
        <taxon>Onchocercidae</taxon>
        <taxon>Brugia</taxon>
    </lineage>
</organism>
<reference evidence="1" key="1">
    <citation type="journal article" date="2007" name="Science">
        <title>Draft genome of the filarial nematode parasite Brugia malayi.</title>
        <authorList>
            <person name="Ghedin E."/>
            <person name="Wang S."/>
            <person name="Spiro D."/>
            <person name="Caler E."/>
            <person name="Zhao Q."/>
            <person name="Crabtree J."/>
            <person name="Allen J.E."/>
            <person name="Delcher A.L."/>
            <person name="Guiliano D.B."/>
            <person name="Miranda-Saavedra D."/>
            <person name="Angiuoli S.V."/>
            <person name="Creasy T."/>
            <person name="Amedeo P."/>
            <person name="Haas B."/>
            <person name="El-Sayed N.M."/>
            <person name="Wortman J.R."/>
            <person name="Feldblyum T."/>
            <person name="Tallon L."/>
            <person name="Schatz M."/>
            <person name="Shumway M."/>
            <person name="Koo H."/>
            <person name="Salzberg S.L."/>
            <person name="Schobel S."/>
            <person name="Pertea M."/>
            <person name="Pop M."/>
            <person name="White O."/>
            <person name="Barton G.J."/>
            <person name="Carlow C.K."/>
            <person name="Crawford M.J."/>
            <person name="Daub J."/>
            <person name="Dimmic M.W."/>
            <person name="Estes C.F."/>
            <person name="Foster J.M."/>
            <person name="Ganatra M."/>
            <person name="Gregory W.F."/>
            <person name="Johnson N.M."/>
            <person name="Jin J."/>
            <person name="Komuniecki R."/>
            <person name="Korf I."/>
            <person name="Kumar S."/>
            <person name="Laney S."/>
            <person name="Li B.W."/>
            <person name="Li W."/>
            <person name="Lindblom T.H."/>
            <person name="Lustigman S."/>
            <person name="Ma D."/>
            <person name="Maina C.V."/>
            <person name="Martin D.M."/>
            <person name="McCarter J.P."/>
            <person name="McReynolds L."/>
            <person name="Mitreva M."/>
            <person name="Nutman T.B."/>
            <person name="Parkinson J."/>
            <person name="Peregrin-Alvarez J.M."/>
            <person name="Poole C."/>
            <person name="Ren Q."/>
            <person name="Saunders L."/>
            <person name="Sluder A.E."/>
            <person name="Smith K."/>
            <person name="Stanke M."/>
            <person name="Unnasch T.R."/>
            <person name="Ware J."/>
            <person name="Wei A.D."/>
            <person name="Weil G."/>
            <person name="Williams D.J."/>
            <person name="Zhang Y."/>
            <person name="Williams S.A."/>
            <person name="Fraser-Liggett C."/>
            <person name="Slatko B."/>
            <person name="Blaxter M.L."/>
            <person name="Scott A.L."/>
        </authorList>
    </citation>
    <scope>NUCLEOTIDE SEQUENCE</scope>
    <source>
        <strain evidence="1">FR3</strain>
    </source>
</reference>
<gene>
    <name evidence="1" type="primary">Bm11810</name>
    <name evidence="1" type="ORF">BM_Bm11810</name>
</gene>
<dbReference type="EMBL" id="LN860460">
    <property type="protein sequence ID" value="CDQ07513.1"/>
    <property type="molecule type" value="Genomic_DNA"/>
</dbReference>
<name>A0A1I9GAA5_BRUMA</name>
<protein>
    <submittedName>
        <fullName evidence="1">Bm11810</fullName>
    </submittedName>
</protein>
<evidence type="ECO:0000313" key="1">
    <source>
        <dbReference type="EMBL" id="CDQ07513.1"/>
    </source>
</evidence>
<dbReference type="AlphaFoldDB" id="A0A1I9GAA5"/>
<proteinExistence type="predicted"/>
<accession>A0A1I9GAA5</accession>
<reference evidence="1" key="2">
    <citation type="submission" date="2012-12" db="EMBL/GenBank/DDBJ databases">
        <authorList>
            <consortium name="WormBase Consortium"/>
            <person name="Ghedin E."/>
            <person name="Paulini M."/>
        </authorList>
    </citation>
    <scope>NUCLEOTIDE SEQUENCE</scope>
    <source>
        <strain evidence="1">FR3</strain>
    </source>
</reference>